<dbReference type="InterPro" id="IPR032466">
    <property type="entry name" value="Metal_Hydrolase"/>
</dbReference>
<dbReference type="GO" id="GO:0046872">
    <property type="term" value="F:metal ion binding"/>
    <property type="evidence" value="ECO:0007669"/>
    <property type="project" value="UniProtKB-KW"/>
</dbReference>
<dbReference type="InterPro" id="IPR006330">
    <property type="entry name" value="Ado/ade_deaminase"/>
</dbReference>
<dbReference type="PANTHER" id="PTHR43114">
    <property type="entry name" value="ADENINE DEAMINASE"/>
    <property type="match status" value="1"/>
</dbReference>
<gene>
    <name evidence="7" type="primary">add</name>
    <name evidence="7" type="ORF">G1H10_24965</name>
</gene>
<keyword evidence="8" id="KW-1185">Reference proteome</keyword>
<accession>A0A6L9SG64</accession>
<dbReference type="EMBL" id="JAAGOA010000022">
    <property type="protein sequence ID" value="NEE03422.1"/>
    <property type="molecule type" value="Genomic_DNA"/>
</dbReference>
<dbReference type="GO" id="GO:0019239">
    <property type="term" value="F:deaminase activity"/>
    <property type="evidence" value="ECO:0007669"/>
    <property type="project" value="InterPro"/>
</dbReference>
<organism evidence="7 8">
    <name type="scientific">Phytoactinopolyspora halotolerans</name>
    <dbReference type="NCBI Taxonomy" id="1981512"/>
    <lineage>
        <taxon>Bacteria</taxon>
        <taxon>Bacillati</taxon>
        <taxon>Actinomycetota</taxon>
        <taxon>Actinomycetes</taxon>
        <taxon>Jiangellales</taxon>
        <taxon>Jiangellaceae</taxon>
        <taxon>Phytoactinopolyspora</taxon>
    </lineage>
</organism>
<name>A0A6L9SG64_9ACTN</name>
<dbReference type="RefSeq" id="WP_163743082.1">
    <property type="nucleotide sequence ID" value="NZ_JAAGOA010000022.1"/>
</dbReference>
<dbReference type="AlphaFoldDB" id="A0A6L9SG64"/>
<dbReference type="NCBIfam" id="TIGR01430">
    <property type="entry name" value="aden_deam"/>
    <property type="match status" value="1"/>
</dbReference>
<dbReference type="InterPro" id="IPR001365">
    <property type="entry name" value="A_deaminase_dom"/>
</dbReference>
<dbReference type="GO" id="GO:0016814">
    <property type="term" value="F:hydrolase activity, acting on carbon-nitrogen (but not peptide) bonds, in cyclic amidines"/>
    <property type="evidence" value="ECO:0007669"/>
    <property type="project" value="UniProtKB-ARBA"/>
</dbReference>
<evidence type="ECO:0000256" key="3">
    <source>
        <dbReference type="ARBA" id="ARBA00022723"/>
    </source>
</evidence>
<proteinExistence type="inferred from homology"/>
<evidence type="ECO:0000313" key="8">
    <source>
        <dbReference type="Proteomes" id="UP000475214"/>
    </source>
</evidence>
<comment type="similarity">
    <text evidence="2">Belongs to the metallo-dependent hydrolases superfamily. Adenosine and AMP deaminases family.</text>
</comment>
<dbReference type="SUPFAM" id="SSF51556">
    <property type="entry name" value="Metallo-dependent hydrolases"/>
    <property type="match status" value="1"/>
</dbReference>
<evidence type="ECO:0000256" key="1">
    <source>
        <dbReference type="ARBA" id="ARBA00001947"/>
    </source>
</evidence>
<feature type="domain" description="Adenosine deaminase" evidence="6">
    <location>
        <begin position="13"/>
        <end position="334"/>
    </location>
</feature>
<evidence type="ECO:0000256" key="2">
    <source>
        <dbReference type="ARBA" id="ARBA00006676"/>
    </source>
</evidence>
<protein>
    <submittedName>
        <fullName evidence="7">Adenosine deaminase</fullName>
        <ecNumber evidence="7">3.5.4.4</ecNumber>
    </submittedName>
</protein>
<keyword evidence="3" id="KW-0479">Metal-binding</keyword>
<dbReference type="Gene3D" id="3.20.20.140">
    <property type="entry name" value="Metal-dependent hydrolases"/>
    <property type="match status" value="1"/>
</dbReference>
<comment type="cofactor">
    <cofactor evidence="1">
        <name>Zn(2+)</name>
        <dbReference type="ChEBI" id="CHEBI:29105"/>
    </cofactor>
</comment>
<dbReference type="EC" id="3.5.4.4" evidence="7"/>
<evidence type="ECO:0000256" key="4">
    <source>
        <dbReference type="ARBA" id="ARBA00022801"/>
    </source>
</evidence>
<dbReference type="Pfam" id="PF00962">
    <property type="entry name" value="A_deaminase"/>
    <property type="match status" value="1"/>
</dbReference>
<dbReference type="PANTHER" id="PTHR43114:SF6">
    <property type="entry name" value="ADENINE DEAMINASE"/>
    <property type="match status" value="1"/>
</dbReference>
<evidence type="ECO:0000259" key="6">
    <source>
        <dbReference type="Pfam" id="PF00962"/>
    </source>
</evidence>
<evidence type="ECO:0000313" key="7">
    <source>
        <dbReference type="EMBL" id="NEE03422.1"/>
    </source>
</evidence>
<dbReference type="Proteomes" id="UP000475214">
    <property type="component" value="Unassembled WGS sequence"/>
</dbReference>
<comment type="caution">
    <text evidence="7">The sequence shown here is derived from an EMBL/GenBank/DDBJ whole genome shotgun (WGS) entry which is preliminary data.</text>
</comment>
<sequence length="338" mass="36833">MRDDITTWLAELPKVELHVHLEGSLRPVTMFTLAERNGIDLGASTPEELTGLYEFSDFEHFARLFFTGLDVLRTAEDFADAVSALAAELAAQNVRYAEVTTTSLNHRRRGLALEEYRDGLNEGRRRALLESGVQLSWVCDISRETEKPESHETVDYVLGRTAPEGVVGLGLGGIEAGFPPELFASSFERAKAAGLASLPHAGETVGPASVWGALDMLHADRIGHGVQSIADDRLIARLVQERIPLEVAPTSNVCLKIVDSIETHPLRRLTDAGVVTTINTDDPAYFGTTLTEELLAAHRWHGFTPADLHAAQVAALDVSYADAATKARIHAELERVQP</sequence>
<keyword evidence="4 7" id="KW-0378">Hydrolase</keyword>
<evidence type="ECO:0000256" key="5">
    <source>
        <dbReference type="ARBA" id="ARBA00022833"/>
    </source>
</evidence>
<reference evidence="7 8" key="1">
    <citation type="submission" date="2020-02" db="EMBL/GenBank/DDBJ databases">
        <authorList>
            <person name="Li X.-J."/>
            <person name="Han X.-M."/>
        </authorList>
    </citation>
    <scope>NUCLEOTIDE SEQUENCE [LARGE SCALE GENOMIC DNA]</scope>
    <source>
        <strain evidence="7 8">CCTCC AB 2017055</strain>
    </source>
</reference>
<keyword evidence="5" id="KW-0862">Zinc</keyword>